<feature type="region of interest" description="Disordered" evidence="8">
    <location>
        <begin position="435"/>
        <end position="465"/>
    </location>
</feature>
<sequence length="465" mass="52276">MVKMVEVFVPSGYCSRTFWPSEKPPYGEKINEEFNCNQPFSVYHVDQPHYIRMKNGHLGASPSCRASAAKSMHLLRSVLQPAINQDILETLQKYISVFREAAENACENMAREPFKSSATSVLDPDAMVLDICRETLDNAKLLFGLKDGKDQNKHHKDGLKNVKKTTETRAFSPSMPSNIPSHLVGKRRAASPDFPWNKRLKESRDMLQRRSLSPLPKKPHKTVATLVSSPRRYGSPHRNTKEIVKRKIENQWDPARLTVGTEFVMGTKANRALGLGATRGRIYMKHPDLFKYAGDHEDKKWMVKHNCMAATGGKNTFIMMAEDVMHLFETEYKDSPGTMAEELQFFKLPEFVLQKMRKAMVNEKVLRIGPPSKPSEIQVTTRENSPSTEHKHYKPAVNRQVRQAAQVAAAAINATSDSVEENAATMLPIVPLHRLPDSHAASDSDSSDSGSDSDPSTARGRLYMD</sequence>
<evidence type="ECO:0000256" key="1">
    <source>
        <dbReference type="ARBA" id="ARBA00004123"/>
    </source>
</evidence>
<dbReference type="PANTHER" id="PTHR23399:SF2">
    <property type="entry name" value="DEOXYNUCLEOTIDYLTRANSFERASE TERMINAL-INTERACTING PROTEIN 1"/>
    <property type="match status" value="1"/>
</dbReference>
<name>A0ABP0FG51_CLALP</name>
<evidence type="ECO:0000256" key="5">
    <source>
        <dbReference type="ARBA" id="ARBA00030157"/>
    </source>
</evidence>
<dbReference type="InterPro" id="IPR049121">
    <property type="entry name" value="TdIF1_C"/>
</dbReference>
<dbReference type="PANTHER" id="PTHR23399">
    <property type="entry name" value="DEOXYNUCLEOTIDYLTRANSFERASE TERMINAL-INTERACTING PROTEIN 1"/>
    <property type="match status" value="1"/>
</dbReference>
<dbReference type="Pfam" id="PF18192">
    <property type="entry name" value="DNTTIP1_dimer"/>
    <property type="match status" value="1"/>
</dbReference>
<proteinExistence type="predicted"/>
<feature type="compositionally biased region" description="Polar residues" evidence="8">
    <location>
        <begin position="375"/>
        <end position="387"/>
    </location>
</feature>
<comment type="subunit">
    <text evidence="7">Monomer and homodimer. A minor proportion may form homotrimers. Interacts with ZNF541. Interacts with the terminal deoxynucleotidyltransferase DNTT. Interacts with TRERF1. Identified in a histone deacetylase complex that contains DNTTIP1, HDAC1 and MIDEAS; this complex assembles into a tetramer that contains four copies of each protein chain. Component of a histone deacetylase complex containing DNTTIP1, ZNF541, HDAC1 and HDAC2. Identified in a complex with KCTD19, HDAC1, HDAC2 and ZNF541.</text>
</comment>
<feature type="domain" description="DNTTIP1 dimerisation" evidence="9">
    <location>
        <begin position="70"/>
        <end position="143"/>
    </location>
</feature>
<evidence type="ECO:0000313" key="11">
    <source>
        <dbReference type="EMBL" id="CAK8678639.1"/>
    </source>
</evidence>
<keyword evidence="12" id="KW-1185">Reference proteome</keyword>
<feature type="region of interest" description="Disordered" evidence="8">
    <location>
        <begin position="372"/>
        <end position="392"/>
    </location>
</feature>
<dbReference type="Proteomes" id="UP001642483">
    <property type="component" value="Unassembled WGS sequence"/>
</dbReference>
<evidence type="ECO:0000259" key="10">
    <source>
        <dbReference type="Pfam" id="PF21229"/>
    </source>
</evidence>
<comment type="function">
    <text evidence="6">Increases DNTT terminal deoxynucleotidyltransferase activity (in vitro). Also acts as a transcriptional regulator, binding to the consensus sequence 5'-GNTGCATG-3' following an AT-tract. Associates with RAB20 promoter and positively regulates its transcription. Binds DNA and nucleosomes; may recruit HDAC1 complexes to nucleosomes or naked DNA.</text>
</comment>
<evidence type="ECO:0000256" key="2">
    <source>
        <dbReference type="ARBA" id="ARBA00017439"/>
    </source>
</evidence>
<evidence type="ECO:0000256" key="7">
    <source>
        <dbReference type="ARBA" id="ARBA00047129"/>
    </source>
</evidence>
<feature type="compositionally biased region" description="Polar residues" evidence="8">
    <location>
        <begin position="168"/>
        <end position="180"/>
    </location>
</feature>
<organism evidence="11 12">
    <name type="scientific">Clavelina lepadiformis</name>
    <name type="common">Light-bulb sea squirt</name>
    <name type="synonym">Ascidia lepadiformis</name>
    <dbReference type="NCBI Taxonomy" id="159417"/>
    <lineage>
        <taxon>Eukaryota</taxon>
        <taxon>Metazoa</taxon>
        <taxon>Chordata</taxon>
        <taxon>Tunicata</taxon>
        <taxon>Ascidiacea</taxon>
        <taxon>Aplousobranchia</taxon>
        <taxon>Clavelinidae</taxon>
        <taxon>Clavelina</taxon>
    </lineage>
</organism>
<dbReference type="Pfam" id="PF21229">
    <property type="entry name" value="TdIF1_2nd"/>
    <property type="match status" value="1"/>
</dbReference>
<comment type="caution">
    <text evidence="11">The sequence shown here is derived from an EMBL/GenBank/DDBJ whole genome shotgun (WGS) entry which is preliminary data.</text>
</comment>
<evidence type="ECO:0000256" key="6">
    <source>
        <dbReference type="ARBA" id="ARBA00045675"/>
    </source>
</evidence>
<evidence type="ECO:0000256" key="4">
    <source>
        <dbReference type="ARBA" id="ARBA00023242"/>
    </source>
</evidence>
<feature type="region of interest" description="Disordered" evidence="8">
    <location>
        <begin position="167"/>
        <end position="186"/>
    </location>
</feature>
<reference evidence="11 12" key="1">
    <citation type="submission" date="2024-02" db="EMBL/GenBank/DDBJ databases">
        <authorList>
            <person name="Daric V."/>
            <person name="Darras S."/>
        </authorList>
    </citation>
    <scope>NUCLEOTIDE SEQUENCE [LARGE SCALE GENOMIC DNA]</scope>
</reference>
<keyword evidence="3" id="KW-0238">DNA-binding</keyword>
<comment type="subcellular location">
    <subcellularLocation>
        <location evidence="1">Nucleus</location>
    </subcellularLocation>
</comment>
<dbReference type="InterPro" id="IPR041384">
    <property type="entry name" value="DNTTIP1_dimer"/>
</dbReference>
<dbReference type="InterPro" id="IPR026064">
    <property type="entry name" value="TdIF1"/>
</dbReference>
<feature type="compositionally biased region" description="Low complexity" evidence="8">
    <location>
        <begin position="443"/>
        <end position="456"/>
    </location>
</feature>
<accession>A0ABP0FG51</accession>
<protein>
    <recommendedName>
        <fullName evidence="2">Deoxynucleotidyltransferase terminal-interacting protein 1</fullName>
    </recommendedName>
    <alternativeName>
        <fullName evidence="5">Terminal deoxynucleotidyltransferase-interacting factor 1</fullName>
    </alternativeName>
</protein>
<gene>
    <name evidence="11" type="ORF">CVLEPA_LOCUS8546</name>
</gene>
<feature type="domain" description="TdIF1 C-terminal" evidence="10">
    <location>
        <begin position="261"/>
        <end position="356"/>
    </location>
</feature>
<evidence type="ECO:0000313" key="12">
    <source>
        <dbReference type="Proteomes" id="UP001642483"/>
    </source>
</evidence>
<keyword evidence="4" id="KW-0539">Nucleus</keyword>
<evidence type="ECO:0000256" key="8">
    <source>
        <dbReference type="SAM" id="MobiDB-lite"/>
    </source>
</evidence>
<evidence type="ECO:0000256" key="3">
    <source>
        <dbReference type="ARBA" id="ARBA00023125"/>
    </source>
</evidence>
<dbReference type="EMBL" id="CAWYQH010000057">
    <property type="protein sequence ID" value="CAK8678639.1"/>
    <property type="molecule type" value="Genomic_DNA"/>
</dbReference>
<evidence type="ECO:0000259" key="9">
    <source>
        <dbReference type="Pfam" id="PF18192"/>
    </source>
</evidence>